<dbReference type="Proteomes" id="UP000054107">
    <property type="component" value="Unassembled WGS sequence"/>
</dbReference>
<dbReference type="EMBL" id="LN733509">
    <property type="protein sequence ID" value="CEP17020.1"/>
    <property type="molecule type" value="Genomic_DNA"/>
</dbReference>
<dbReference type="OrthoDB" id="2281765at2759"/>
<keyword evidence="3" id="KW-1185">Reference proteome</keyword>
<reference evidence="2 3" key="1">
    <citation type="submission" date="2014-09" db="EMBL/GenBank/DDBJ databases">
        <authorList>
            <person name="Ellenberger Sabrina"/>
        </authorList>
    </citation>
    <scope>NUCLEOTIDE SEQUENCE [LARGE SCALE GENOMIC DNA]</scope>
    <source>
        <strain evidence="2 3">CBS 412.66</strain>
    </source>
</reference>
<evidence type="ECO:0000256" key="1">
    <source>
        <dbReference type="SAM" id="MobiDB-lite"/>
    </source>
</evidence>
<feature type="region of interest" description="Disordered" evidence="1">
    <location>
        <begin position="142"/>
        <end position="162"/>
    </location>
</feature>
<proteinExistence type="predicted"/>
<gene>
    <name evidence="2" type="primary">PARPA_11308.1 scaffold 43467</name>
</gene>
<dbReference type="AlphaFoldDB" id="A0A0B7NNC0"/>
<evidence type="ECO:0000313" key="3">
    <source>
        <dbReference type="Proteomes" id="UP000054107"/>
    </source>
</evidence>
<protein>
    <submittedName>
        <fullName evidence="2">Uncharacterized protein</fullName>
    </submittedName>
</protein>
<name>A0A0B7NNC0_9FUNG</name>
<accession>A0A0B7NNC0</accession>
<evidence type="ECO:0000313" key="2">
    <source>
        <dbReference type="EMBL" id="CEP17020.1"/>
    </source>
</evidence>
<sequence>MLPCFSKLVALLHNMHQYLHLSPRHPTAIQLSSKAPAPPNPTPPTTTINKSGFYLFAMVFSNQEFQHVYLPIRTSKSFKKIRAEPQKAALHNGSIIDINYPISKIIALLVHNDYAPAAKARLRPERMEPILNFDLGSKIQGRLPSDGKSGSGSGASGAGSSVGCEKKEQWTYSCYA</sequence>
<organism evidence="2 3">
    <name type="scientific">Parasitella parasitica</name>
    <dbReference type="NCBI Taxonomy" id="35722"/>
    <lineage>
        <taxon>Eukaryota</taxon>
        <taxon>Fungi</taxon>
        <taxon>Fungi incertae sedis</taxon>
        <taxon>Mucoromycota</taxon>
        <taxon>Mucoromycotina</taxon>
        <taxon>Mucoromycetes</taxon>
        <taxon>Mucorales</taxon>
        <taxon>Mucorineae</taxon>
        <taxon>Mucoraceae</taxon>
        <taxon>Parasitella</taxon>
    </lineage>
</organism>